<name>A0A399SZC7_9BACT</name>
<evidence type="ECO:0000313" key="2">
    <source>
        <dbReference type="EMBL" id="RIJ47391.1"/>
    </source>
</evidence>
<sequence>MKNLIYTNIIESSKLKRFFSFTFLKGTSKTKNELQLVSGYSAFTKVLAILIIASLINSKVNALTLPETAGEVKNIYLLSPDSDQKASVNTSAPLQNDTELSVSLLEVEPEARLEMKVWMLAATTFIPTIDSIETEMEPALKLEAWMLDHQSWSY</sequence>
<gene>
    <name evidence="2" type="ORF">D1614_14855</name>
</gene>
<protein>
    <submittedName>
        <fullName evidence="2">Uncharacterized protein</fullName>
    </submittedName>
</protein>
<dbReference type="EMBL" id="QWGR01000008">
    <property type="protein sequence ID" value="RIJ47391.1"/>
    <property type="molecule type" value="Genomic_DNA"/>
</dbReference>
<dbReference type="RefSeq" id="WP_119438751.1">
    <property type="nucleotide sequence ID" value="NZ_QWGR01000008.1"/>
</dbReference>
<keyword evidence="3" id="KW-1185">Reference proteome</keyword>
<comment type="caution">
    <text evidence="2">The sequence shown here is derived from an EMBL/GenBank/DDBJ whole genome shotgun (WGS) entry which is preliminary data.</text>
</comment>
<keyword evidence="1" id="KW-0812">Transmembrane</keyword>
<feature type="transmembrane region" description="Helical" evidence="1">
    <location>
        <begin position="37"/>
        <end position="56"/>
    </location>
</feature>
<organism evidence="2 3">
    <name type="scientific">Maribellus luteus</name>
    <dbReference type="NCBI Taxonomy" id="2305463"/>
    <lineage>
        <taxon>Bacteria</taxon>
        <taxon>Pseudomonadati</taxon>
        <taxon>Bacteroidota</taxon>
        <taxon>Bacteroidia</taxon>
        <taxon>Marinilabiliales</taxon>
        <taxon>Prolixibacteraceae</taxon>
        <taxon>Maribellus</taxon>
    </lineage>
</organism>
<evidence type="ECO:0000256" key="1">
    <source>
        <dbReference type="SAM" id="Phobius"/>
    </source>
</evidence>
<dbReference type="AlphaFoldDB" id="A0A399SZC7"/>
<proteinExistence type="predicted"/>
<keyword evidence="1" id="KW-1133">Transmembrane helix</keyword>
<evidence type="ECO:0000313" key="3">
    <source>
        <dbReference type="Proteomes" id="UP000265926"/>
    </source>
</evidence>
<accession>A0A399SZC7</accession>
<keyword evidence="1" id="KW-0472">Membrane</keyword>
<dbReference type="Proteomes" id="UP000265926">
    <property type="component" value="Unassembled WGS sequence"/>
</dbReference>
<reference evidence="2 3" key="1">
    <citation type="submission" date="2018-08" db="EMBL/GenBank/DDBJ databases">
        <title>Pallidiluteibacterium maritimus gen. nov., sp. nov., isolated from coastal sediment.</title>
        <authorList>
            <person name="Zhou L.Y."/>
        </authorList>
    </citation>
    <scope>NUCLEOTIDE SEQUENCE [LARGE SCALE GENOMIC DNA]</scope>
    <source>
        <strain evidence="2 3">XSD2</strain>
    </source>
</reference>